<organism evidence="1 2">
    <name type="scientific">Borrelia turicatae</name>
    <dbReference type="NCBI Taxonomy" id="142"/>
    <lineage>
        <taxon>Bacteria</taxon>
        <taxon>Pseudomonadati</taxon>
        <taxon>Spirochaetota</taxon>
        <taxon>Spirochaetia</taxon>
        <taxon>Spirochaetales</taxon>
        <taxon>Borreliaceae</taxon>
        <taxon>Borrelia</taxon>
    </lineage>
</organism>
<reference evidence="1 2" key="1">
    <citation type="submission" date="2016-05" db="EMBL/GenBank/DDBJ databases">
        <title>Chromosome and linear plasmid sequence of a 2015 human isolate of tick-borne relapsing fever spirochete, Borrelia turicatae.</title>
        <authorList>
            <person name="Kingry L.C."/>
            <person name="Dhwani B."/>
            <person name="Replogle A."/>
            <person name="Sexton C."/>
            <person name="Rowe L."/>
            <person name="Stermole B.M."/>
            <person name="Christensen A.M."/>
            <person name="Schriefer M.E."/>
        </authorList>
    </citation>
    <scope>NUCLEOTIDE SEQUENCE [LARGE SCALE GENOMIC DNA]</scope>
    <source>
        <strain evidence="1 2">BTE5EL</strain>
        <plasmid evidence="1 2">lp24</plasmid>
    </source>
</reference>
<evidence type="ECO:0000313" key="2">
    <source>
        <dbReference type="Proteomes" id="UP000264231"/>
    </source>
</evidence>
<name>A0A172XCU4_BORTU</name>
<keyword evidence="1" id="KW-0614">Plasmid</keyword>
<evidence type="ECO:0000313" key="1">
    <source>
        <dbReference type="EMBL" id="ANF34494.1"/>
    </source>
</evidence>
<proteinExistence type="predicted"/>
<accession>A0A172XCU4</accession>
<dbReference type="Proteomes" id="UP000264231">
    <property type="component" value="Plasmid lp24"/>
</dbReference>
<dbReference type="EMBL" id="CP015631">
    <property type="protein sequence ID" value="ANF34494.1"/>
    <property type="molecule type" value="Genomic_DNA"/>
</dbReference>
<gene>
    <name evidence="1" type="ORF">A7978_06085</name>
</gene>
<protein>
    <submittedName>
        <fullName evidence="1">Uncharacterized protein</fullName>
    </submittedName>
</protein>
<sequence length="119" mass="13512">MNVVKNVNKLFDAVMAKDFLLQEFGAVVGESKVELAREGMTLTSSILNFIYSIKDEIAKSNENRRVFEIINSRLRGAIDLAIDACRVLENGENWDEYDKLVELRGQVAKEALDKMELKD</sequence>
<dbReference type="AlphaFoldDB" id="A0A172XCU4"/>
<geneLocation type="plasmid" evidence="1 2">
    <name>lp24</name>
</geneLocation>
<dbReference type="RefSeq" id="WP_119024405.1">
    <property type="nucleotide sequence ID" value="NZ_CP015631.1"/>
</dbReference>